<reference evidence="2 3" key="1">
    <citation type="journal article" date="2015" name="Nature">
        <title>rRNA introns, odd ribosomes, and small enigmatic genomes across a large radiation of phyla.</title>
        <authorList>
            <person name="Brown C.T."/>
            <person name="Hug L.A."/>
            <person name="Thomas B.C."/>
            <person name="Sharon I."/>
            <person name="Castelle C.J."/>
            <person name="Singh A."/>
            <person name="Wilkins M.J."/>
            <person name="Williams K.H."/>
            <person name="Banfield J.F."/>
        </authorList>
    </citation>
    <scope>NUCLEOTIDE SEQUENCE [LARGE SCALE GENOMIC DNA]</scope>
</reference>
<name>A0A0G0SZI3_9BACT</name>
<dbReference type="Pfam" id="PF12705">
    <property type="entry name" value="PDDEXK_1"/>
    <property type="match status" value="1"/>
</dbReference>
<evidence type="ECO:0000259" key="1">
    <source>
        <dbReference type="Pfam" id="PF12705"/>
    </source>
</evidence>
<sequence>MLFNSFGATYYTLMFDEYNATWVSHSSISEFLKCPRAYYLKYVYKNPKTGHKMTVITPPLALGQAVHEVLESLAILPVEERLKISLVKKLDPVWLKITGKKGGFKNFEEEGEYRGRAVQMLINLQENPGPILEKAIKIKSKMNLPHYWLNAEEGIILSGKIDWLQYVEKDDSVRIIDFKTGKNEEKEDSLQLPIYILIATNKQSKDISGASYWYLDRDDGIVDKKLPDIKESYDKVYKVAKRIQLARKINHFKCPKGGCYACRPYERILKGEGEFVGVSDTRQDIYVLND</sequence>
<dbReference type="Proteomes" id="UP000034215">
    <property type="component" value="Unassembled WGS sequence"/>
</dbReference>
<gene>
    <name evidence="2" type="ORF">UT76_C0043G0001</name>
</gene>
<dbReference type="EMBL" id="LBYA01000043">
    <property type="protein sequence ID" value="KKR40260.1"/>
    <property type="molecule type" value="Genomic_DNA"/>
</dbReference>
<evidence type="ECO:0000313" key="3">
    <source>
        <dbReference type="Proteomes" id="UP000034215"/>
    </source>
</evidence>
<feature type="domain" description="PD-(D/E)XK endonuclease-like" evidence="1">
    <location>
        <begin position="23"/>
        <end position="252"/>
    </location>
</feature>
<dbReference type="InterPro" id="IPR038726">
    <property type="entry name" value="PDDEXK_AddAB-type"/>
</dbReference>
<organism evidence="2 3">
    <name type="scientific">Candidatus Woesebacteria bacterium GW2011_GWB1_40_12</name>
    <dbReference type="NCBI Taxonomy" id="1618576"/>
    <lineage>
        <taxon>Bacteria</taxon>
        <taxon>Candidatus Woeseibacteriota</taxon>
    </lineage>
</organism>
<accession>A0A0G0SZI3</accession>
<dbReference type="AlphaFoldDB" id="A0A0G0SZI3"/>
<evidence type="ECO:0000313" key="2">
    <source>
        <dbReference type="EMBL" id="KKR40260.1"/>
    </source>
</evidence>
<dbReference type="Gene3D" id="3.90.320.10">
    <property type="match status" value="1"/>
</dbReference>
<protein>
    <recommendedName>
        <fullName evidence="1">PD-(D/E)XK endonuclease-like domain-containing protein</fullName>
    </recommendedName>
</protein>
<dbReference type="InterPro" id="IPR011604">
    <property type="entry name" value="PDDEXK-like_dom_sf"/>
</dbReference>
<proteinExistence type="predicted"/>
<comment type="caution">
    <text evidence="2">The sequence shown here is derived from an EMBL/GenBank/DDBJ whole genome shotgun (WGS) entry which is preliminary data.</text>
</comment>